<comment type="similarity">
    <text evidence="1 3">Belongs to the short-chain dehydrogenases/reductases (SDR) family.</text>
</comment>
<proteinExistence type="inferred from homology"/>
<feature type="domain" description="Ketoreductase" evidence="4">
    <location>
        <begin position="14"/>
        <end position="197"/>
    </location>
</feature>
<dbReference type="InterPro" id="IPR036291">
    <property type="entry name" value="NAD(P)-bd_dom_sf"/>
</dbReference>
<dbReference type="Pfam" id="PF00106">
    <property type="entry name" value="adh_short"/>
    <property type="match status" value="1"/>
</dbReference>
<dbReference type="InterPro" id="IPR002347">
    <property type="entry name" value="SDR_fam"/>
</dbReference>
<evidence type="ECO:0000313" key="5">
    <source>
        <dbReference type="EMBL" id="MDN4602101.1"/>
    </source>
</evidence>
<protein>
    <submittedName>
        <fullName evidence="5">SDR family oxidoreductase</fullName>
    </submittedName>
</protein>
<keyword evidence="2" id="KW-0560">Oxidoreductase</keyword>
<sequence>MKMKDELMSGIKGKVIAITGASSGIGEAAAVRLAELGAKLVIGARSTDRLKDIVARIESLGGEAVYVQTDVTSREDLSNLVQLACERYGKLDVLINNAGIGPISPLDDLRVEDWVATIDVNTKGVLYGIAAALPVFRKQSLGHFINIASTAGLKTVANQAVYSGSKFAVRAISEGLRQEAGDHIRVTTISPGVVQTNFIDGIPNQKIKDQLASVRDGLGLRPEAVVSAIIYAIEQPSDVDINEIVIRPTAQL</sequence>
<dbReference type="PANTHER" id="PTHR43115">
    <property type="entry name" value="DEHYDROGENASE/REDUCTASE SDR FAMILY MEMBER 11"/>
    <property type="match status" value="1"/>
</dbReference>
<dbReference type="EMBL" id="JAROCD010000006">
    <property type="protein sequence ID" value="MDN4602101.1"/>
    <property type="molecule type" value="Genomic_DNA"/>
</dbReference>
<dbReference type="SMART" id="SM00822">
    <property type="entry name" value="PKS_KR"/>
    <property type="match status" value="1"/>
</dbReference>
<dbReference type="PANTHER" id="PTHR43115:SF4">
    <property type="entry name" value="DEHYDROGENASE_REDUCTASE SDR FAMILY MEMBER 11"/>
    <property type="match status" value="1"/>
</dbReference>
<organism evidence="5 6">
    <name type="scientific">Paenibacillus vandeheii</name>
    <dbReference type="NCBI Taxonomy" id="3035917"/>
    <lineage>
        <taxon>Bacteria</taxon>
        <taxon>Bacillati</taxon>
        <taxon>Bacillota</taxon>
        <taxon>Bacilli</taxon>
        <taxon>Bacillales</taxon>
        <taxon>Paenibacillaceae</taxon>
        <taxon>Paenibacillus</taxon>
    </lineage>
</organism>
<dbReference type="Proteomes" id="UP001174205">
    <property type="component" value="Unassembled WGS sequence"/>
</dbReference>
<dbReference type="RefSeq" id="WP_301246816.1">
    <property type="nucleotide sequence ID" value="NZ_JAROCD010000006.1"/>
</dbReference>
<evidence type="ECO:0000259" key="4">
    <source>
        <dbReference type="SMART" id="SM00822"/>
    </source>
</evidence>
<name>A0ABT8JBU9_9BACL</name>
<comment type="caution">
    <text evidence="5">The sequence shown here is derived from an EMBL/GenBank/DDBJ whole genome shotgun (WGS) entry which is preliminary data.</text>
</comment>
<dbReference type="Gene3D" id="3.40.50.720">
    <property type="entry name" value="NAD(P)-binding Rossmann-like Domain"/>
    <property type="match status" value="1"/>
</dbReference>
<dbReference type="SUPFAM" id="SSF51735">
    <property type="entry name" value="NAD(P)-binding Rossmann-fold domains"/>
    <property type="match status" value="1"/>
</dbReference>
<dbReference type="PROSITE" id="PS00061">
    <property type="entry name" value="ADH_SHORT"/>
    <property type="match status" value="1"/>
</dbReference>
<dbReference type="InterPro" id="IPR057326">
    <property type="entry name" value="KR_dom"/>
</dbReference>
<dbReference type="PRINTS" id="PR00081">
    <property type="entry name" value="GDHRDH"/>
</dbReference>
<keyword evidence="6" id="KW-1185">Reference proteome</keyword>
<gene>
    <name evidence="5" type="ORF">P5G61_12755</name>
</gene>
<evidence type="ECO:0000256" key="2">
    <source>
        <dbReference type="ARBA" id="ARBA00023002"/>
    </source>
</evidence>
<evidence type="ECO:0000256" key="3">
    <source>
        <dbReference type="RuleBase" id="RU000363"/>
    </source>
</evidence>
<evidence type="ECO:0000256" key="1">
    <source>
        <dbReference type="ARBA" id="ARBA00006484"/>
    </source>
</evidence>
<dbReference type="PRINTS" id="PR00080">
    <property type="entry name" value="SDRFAMILY"/>
</dbReference>
<reference evidence="5" key="1">
    <citation type="submission" date="2023-03" db="EMBL/GenBank/DDBJ databases">
        <title>MT1 and MT2 Draft Genomes of Novel Species.</title>
        <authorList>
            <person name="Venkateswaran K."/>
        </authorList>
    </citation>
    <scope>NUCLEOTIDE SEQUENCE</scope>
    <source>
        <strain evidence="5">F6_3S_P_1C</strain>
    </source>
</reference>
<accession>A0ABT8JBU9</accession>
<evidence type="ECO:0000313" key="6">
    <source>
        <dbReference type="Proteomes" id="UP001174205"/>
    </source>
</evidence>
<dbReference type="InterPro" id="IPR020904">
    <property type="entry name" value="Sc_DH/Rdtase_CS"/>
</dbReference>